<keyword evidence="1" id="KW-0812">Transmembrane</keyword>
<feature type="transmembrane region" description="Helical" evidence="1">
    <location>
        <begin position="6"/>
        <end position="28"/>
    </location>
</feature>
<reference evidence="2 3" key="1">
    <citation type="submission" date="2024-05" db="EMBL/GenBank/DDBJ databases">
        <title>Halomonas sp. SSM6 16S ribosomal RNA gene Genome sequencing and assembly.</title>
        <authorList>
            <person name="Yook S."/>
        </authorList>
    </citation>
    <scope>NUCLEOTIDE SEQUENCE [LARGE SCALE GENOMIC DNA]</scope>
    <source>
        <strain evidence="2 3">SSM6</strain>
    </source>
</reference>
<dbReference type="Proteomes" id="UP001442468">
    <property type="component" value="Unassembled WGS sequence"/>
</dbReference>
<organism evidence="2 3">
    <name type="scientific">Halomonas aquatica</name>
    <dbReference type="NCBI Taxonomy" id="3151123"/>
    <lineage>
        <taxon>Bacteria</taxon>
        <taxon>Pseudomonadati</taxon>
        <taxon>Pseudomonadota</taxon>
        <taxon>Gammaproteobacteria</taxon>
        <taxon>Oceanospirillales</taxon>
        <taxon>Halomonadaceae</taxon>
        <taxon>Halomonas</taxon>
    </lineage>
</organism>
<dbReference type="RefSeq" id="WP_349760483.1">
    <property type="nucleotide sequence ID" value="NZ_JBEGCJ010000001.1"/>
</dbReference>
<keyword evidence="1" id="KW-1133">Transmembrane helix</keyword>
<accession>A0ABV1NER2</accession>
<gene>
    <name evidence="2" type="ORF">ABE960_01685</name>
</gene>
<evidence type="ECO:0000256" key="1">
    <source>
        <dbReference type="SAM" id="Phobius"/>
    </source>
</evidence>
<evidence type="ECO:0000313" key="3">
    <source>
        <dbReference type="Proteomes" id="UP001442468"/>
    </source>
</evidence>
<comment type="caution">
    <text evidence="2">The sequence shown here is derived from an EMBL/GenBank/DDBJ whole genome shotgun (WGS) entry which is preliminary data.</text>
</comment>
<dbReference type="EMBL" id="JBEGCJ010000001">
    <property type="protein sequence ID" value="MEQ6916239.1"/>
    <property type="molecule type" value="Genomic_DNA"/>
</dbReference>
<keyword evidence="3" id="KW-1185">Reference proteome</keyword>
<evidence type="ECO:0000313" key="2">
    <source>
        <dbReference type="EMBL" id="MEQ6916239.1"/>
    </source>
</evidence>
<protein>
    <submittedName>
        <fullName evidence="2">Uncharacterized protein</fullName>
    </submittedName>
</protein>
<sequence length="43" mass="4319">MNIAAALVWATTHVIGGVAIGASLHLVAQIAALVERGRADLPA</sequence>
<keyword evidence="1" id="KW-0472">Membrane</keyword>
<name>A0ABV1NER2_9GAMM</name>
<proteinExistence type="predicted"/>